<feature type="compositionally biased region" description="Pro residues" evidence="1">
    <location>
        <begin position="410"/>
        <end position="423"/>
    </location>
</feature>
<name>A0ABQ7Q9G8_PLUXY</name>
<organism evidence="3 4">
    <name type="scientific">Plutella xylostella</name>
    <name type="common">Diamondback moth</name>
    <name type="synonym">Plutella maculipennis</name>
    <dbReference type="NCBI Taxonomy" id="51655"/>
    <lineage>
        <taxon>Eukaryota</taxon>
        <taxon>Metazoa</taxon>
        <taxon>Ecdysozoa</taxon>
        <taxon>Arthropoda</taxon>
        <taxon>Hexapoda</taxon>
        <taxon>Insecta</taxon>
        <taxon>Pterygota</taxon>
        <taxon>Neoptera</taxon>
        <taxon>Endopterygota</taxon>
        <taxon>Lepidoptera</taxon>
        <taxon>Glossata</taxon>
        <taxon>Ditrysia</taxon>
        <taxon>Yponomeutoidea</taxon>
        <taxon>Plutellidae</taxon>
        <taxon>Plutella</taxon>
    </lineage>
</organism>
<dbReference type="SUPFAM" id="SSF50729">
    <property type="entry name" value="PH domain-like"/>
    <property type="match status" value="1"/>
</dbReference>
<evidence type="ECO:0000256" key="1">
    <source>
        <dbReference type="SAM" id="MobiDB-lite"/>
    </source>
</evidence>
<evidence type="ECO:0000313" key="3">
    <source>
        <dbReference type="EMBL" id="KAG7301745.1"/>
    </source>
</evidence>
<feature type="region of interest" description="Disordered" evidence="1">
    <location>
        <begin position="388"/>
        <end position="434"/>
    </location>
</feature>
<dbReference type="Gene3D" id="2.30.29.30">
    <property type="entry name" value="Pleckstrin-homology domain (PH domain)/Phosphotyrosine-binding domain (PTB)"/>
    <property type="match status" value="2"/>
</dbReference>
<dbReference type="InterPro" id="IPR011993">
    <property type="entry name" value="PH-like_dom_sf"/>
</dbReference>
<feature type="region of interest" description="Disordered" evidence="1">
    <location>
        <begin position="209"/>
        <end position="254"/>
    </location>
</feature>
<evidence type="ECO:0000313" key="4">
    <source>
        <dbReference type="Proteomes" id="UP000823941"/>
    </source>
</evidence>
<dbReference type="CDD" id="cd00821">
    <property type="entry name" value="PH"/>
    <property type="match status" value="1"/>
</dbReference>
<sequence length="601" mass="65017">MSGYLEVKYPFKSSLGLNPFKTWKKQWCILRPSATLAGGGSLAVYCSEAGAAAGCVGLPPGGAVRRAASRSRAHAFAVFAAGDCRKPRVLLAAASAQDAQLWMDKIKALLTGSLHGTESLLKDSYPVTVVSTDWSVRCGLAGADGTLALSAQGLTIMVEHKEGTFVQWRHISDVTVDNRSCEMTIDSGCPHGRGALCVRSSRAAELGSTLAHTVRAPRAPRPLARARPVSRSDGDLRSGADDESGDVRRSSWYSGPSDVSLDDTDLVIAKECSRPATLSRAPRRALLPARDHTSAGSLASCMSDRRSLLSVASGVYEEIPDAPADQLDGEAIPERVLRDIGSKLSRLEEPTYESVAECVYATMRRRRAPPPPLPPRLPFSTSKLGESWGSRMNKCPPVTRAGSLGSLRPLPRPSPHPLPPSPPQHHTRTLPKAKPFSVFRKRLKSDTAIVKDVKENSSSVETKKKKFDFTPTRDIFKSFKVGRKMKGLKLAGALKKGETKSCEFLDDAERTAAAARPSRSVECLETSDDLDVELAVECSDESAAELSLPQHILDLILQGRRQLATIRHVAEDDYMPMSPIVAPSTPIEQHYIVMSPRTNIA</sequence>
<dbReference type="Pfam" id="PF00169">
    <property type="entry name" value="PH"/>
    <property type="match status" value="1"/>
</dbReference>
<protein>
    <recommendedName>
        <fullName evidence="2">PH domain-containing protein</fullName>
    </recommendedName>
</protein>
<feature type="compositionally biased region" description="Basic and acidic residues" evidence="1">
    <location>
        <begin position="230"/>
        <end position="249"/>
    </location>
</feature>
<dbReference type="Proteomes" id="UP000823941">
    <property type="component" value="Chromosome 19"/>
</dbReference>
<comment type="caution">
    <text evidence="3">The sequence shown here is derived from an EMBL/GenBank/DDBJ whole genome shotgun (WGS) entry which is preliminary data.</text>
</comment>
<keyword evidence="4" id="KW-1185">Reference proteome</keyword>
<feature type="domain" description="PH" evidence="2">
    <location>
        <begin position="1"/>
        <end position="111"/>
    </location>
</feature>
<reference evidence="3 4" key="1">
    <citation type="submission" date="2021-06" db="EMBL/GenBank/DDBJ databases">
        <title>A haploid diamondback moth (Plutella xylostella L.) genome assembly resolves 31 chromosomes and identifies a diamide resistance mutation.</title>
        <authorList>
            <person name="Ward C.M."/>
            <person name="Perry K.D."/>
            <person name="Baker G."/>
            <person name="Powis K."/>
            <person name="Heckel D.G."/>
            <person name="Baxter S.W."/>
        </authorList>
    </citation>
    <scope>NUCLEOTIDE SEQUENCE [LARGE SCALE GENOMIC DNA]</scope>
    <source>
        <strain evidence="3 4">LV</strain>
        <tissue evidence="3">Single pupa</tissue>
    </source>
</reference>
<dbReference type="EMBL" id="JAHIBW010000019">
    <property type="protein sequence ID" value="KAG7301745.1"/>
    <property type="molecule type" value="Genomic_DNA"/>
</dbReference>
<dbReference type="PROSITE" id="PS50003">
    <property type="entry name" value="PH_DOMAIN"/>
    <property type="match status" value="1"/>
</dbReference>
<proteinExistence type="predicted"/>
<accession>A0ABQ7Q9G8</accession>
<evidence type="ECO:0000259" key="2">
    <source>
        <dbReference type="PROSITE" id="PS50003"/>
    </source>
</evidence>
<dbReference type="InterPro" id="IPR001849">
    <property type="entry name" value="PH_domain"/>
</dbReference>
<gene>
    <name evidence="3" type="ORF">JYU34_014733</name>
</gene>